<dbReference type="Gene3D" id="3.40.630.30">
    <property type="match status" value="1"/>
</dbReference>
<dbReference type="PROSITE" id="PS51729">
    <property type="entry name" value="GNAT_YJDJ"/>
    <property type="match status" value="1"/>
</dbReference>
<name>A0AAV4VNV5_CAEEX</name>
<evidence type="ECO:0000313" key="6">
    <source>
        <dbReference type="EMBL" id="GIY71085.1"/>
    </source>
</evidence>
<keyword evidence="4" id="KW-0472">Membrane</keyword>
<protein>
    <recommendedName>
        <fullName evidence="2">Protein NATD1</fullName>
    </recommendedName>
    <alternativeName>
        <fullName evidence="3">N-acetyltransferase domain-containing protein 1</fullName>
    </alternativeName>
</protein>
<evidence type="ECO:0000313" key="7">
    <source>
        <dbReference type="Proteomes" id="UP001054945"/>
    </source>
</evidence>
<keyword evidence="4" id="KW-1133">Transmembrane helix</keyword>
<feature type="domain" description="N-acetyltransferase" evidence="5">
    <location>
        <begin position="65"/>
        <end position="156"/>
    </location>
</feature>
<feature type="transmembrane region" description="Helical" evidence="4">
    <location>
        <begin position="45"/>
        <end position="64"/>
    </location>
</feature>
<sequence length="157" mass="18215">MEKYNKKPDSEMYPVSPLFIYSYTNNGETGYISAWRGVLGQRAEFYIFIASLIYFIALFSFYYFTTNIRVFRNVETCEQLKDSKAFLQYRTLPSNIIELEHTVVPESFQGKGIGKLLAEAALEYAIDKKLTVKVTCGFIQNYLEKNPKPEFKNVLTH</sequence>
<evidence type="ECO:0000259" key="5">
    <source>
        <dbReference type="PROSITE" id="PS51729"/>
    </source>
</evidence>
<dbReference type="SUPFAM" id="SSF55729">
    <property type="entry name" value="Acyl-CoA N-acyltransferases (Nat)"/>
    <property type="match status" value="1"/>
</dbReference>
<dbReference type="Proteomes" id="UP001054945">
    <property type="component" value="Unassembled WGS sequence"/>
</dbReference>
<dbReference type="PANTHER" id="PTHR31435:SF9">
    <property type="entry name" value="PROTEIN NATD1"/>
    <property type="match status" value="1"/>
</dbReference>
<evidence type="ECO:0000256" key="2">
    <source>
        <dbReference type="ARBA" id="ARBA00020243"/>
    </source>
</evidence>
<dbReference type="CDD" id="cd04301">
    <property type="entry name" value="NAT_SF"/>
    <property type="match status" value="1"/>
</dbReference>
<dbReference type="PANTHER" id="PTHR31435">
    <property type="entry name" value="PROTEIN NATD1"/>
    <property type="match status" value="1"/>
</dbReference>
<evidence type="ECO:0000256" key="1">
    <source>
        <dbReference type="ARBA" id="ARBA00006233"/>
    </source>
</evidence>
<keyword evidence="7" id="KW-1185">Reference proteome</keyword>
<reference evidence="6 7" key="1">
    <citation type="submission" date="2021-06" db="EMBL/GenBank/DDBJ databases">
        <title>Caerostris extrusa draft genome.</title>
        <authorList>
            <person name="Kono N."/>
            <person name="Arakawa K."/>
        </authorList>
    </citation>
    <scope>NUCLEOTIDE SEQUENCE [LARGE SCALE GENOMIC DNA]</scope>
</reference>
<proteinExistence type="inferred from homology"/>
<dbReference type="InterPro" id="IPR045057">
    <property type="entry name" value="Gcn5-rel_NAT"/>
</dbReference>
<dbReference type="AlphaFoldDB" id="A0AAV4VNV5"/>
<dbReference type="Pfam" id="PF14542">
    <property type="entry name" value="Acetyltransf_CG"/>
    <property type="match status" value="1"/>
</dbReference>
<organism evidence="6 7">
    <name type="scientific">Caerostris extrusa</name>
    <name type="common">Bark spider</name>
    <name type="synonym">Caerostris bankana</name>
    <dbReference type="NCBI Taxonomy" id="172846"/>
    <lineage>
        <taxon>Eukaryota</taxon>
        <taxon>Metazoa</taxon>
        <taxon>Ecdysozoa</taxon>
        <taxon>Arthropoda</taxon>
        <taxon>Chelicerata</taxon>
        <taxon>Arachnida</taxon>
        <taxon>Araneae</taxon>
        <taxon>Araneomorphae</taxon>
        <taxon>Entelegynae</taxon>
        <taxon>Araneoidea</taxon>
        <taxon>Araneidae</taxon>
        <taxon>Caerostris</taxon>
    </lineage>
</organism>
<dbReference type="InterPro" id="IPR031165">
    <property type="entry name" value="GNAT_YJDJ"/>
</dbReference>
<gene>
    <name evidence="6" type="ORF">CEXT_346422</name>
</gene>
<dbReference type="InterPro" id="IPR016181">
    <property type="entry name" value="Acyl_CoA_acyltransferase"/>
</dbReference>
<evidence type="ECO:0000256" key="3">
    <source>
        <dbReference type="ARBA" id="ARBA00031876"/>
    </source>
</evidence>
<comment type="similarity">
    <text evidence="1">Belongs to the NATD1 family.</text>
</comment>
<accession>A0AAV4VNV5</accession>
<evidence type="ECO:0000256" key="4">
    <source>
        <dbReference type="SAM" id="Phobius"/>
    </source>
</evidence>
<dbReference type="EMBL" id="BPLR01014753">
    <property type="protein sequence ID" value="GIY71085.1"/>
    <property type="molecule type" value="Genomic_DNA"/>
</dbReference>
<keyword evidence="4" id="KW-0812">Transmembrane</keyword>
<comment type="caution">
    <text evidence="6">The sequence shown here is derived from an EMBL/GenBank/DDBJ whole genome shotgun (WGS) entry which is preliminary data.</text>
</comment>